<dbReference type="KEGG" id="fya:KMW28_13575"/>
<dbReference type="InterPro" id="IPR013216">
    <property type="entry name" value="Methyltransf_11"/>
</dbReference>
<dbReference type="GO" id="GO:0008757">
    <property type="term" value="F:S-adenosylmethionine-dependent methyltransferase activity"/>
    <property type="evidence" value="ECO:0007669"/>
    <property type="project" value="InterPro"/>
</dbReference>
<keyword evidence="4 9" id="KW-0489">Methyltransferase</keyword>
<reference evidence="9 10" key="1">
    <citation type="submission" date="2021-05" db="EMBL/GenBank/DDBJ databases">
        <title>Comparative genomic studies on the polysaccharide-degrading batcterial strains of the Flammeovirga genus.</title>
        <authorList>
            <person name="Zewei F."/>
            <person name="Zheng Z."/>
            <person name="Yu L."/>
            <person name="Ruyue G."/>
            <person name="Yanhong M."/>
            <person name="Yuanyuan C."/>
            <person name="Jingyan G."/>
            <person name="Wenjun H."/>
        </authorList>
    </citation>
    <scope>NUCLEOTIDE SEQUENCE [LARGE SCALE GENOMIC DNA]</scope>
    <source>
        <strain evidence="9 10">NBRC:100898</strain>
    </source>
</reference>
<dbReference type="EC" id="2.1.1.197" evidence="3"/>
<comment type="pathway">
    <text evidence="2">Cofactor biosynthesis; biotin biosynthesis.</text>
</comment>
<evidence type="ECO:0000256" key="1">
    <source>
        <dbReference type="ARBA" id="ARBA00000852"/>
    </source>
</evidence>
<evidence type="ECO:0000256" key="3">
    <source>
        <dbReference type="ARBA" id="ARBA00012327"/>
    </source>
</evidence>
<evidence type="ECO:0000256" key="7">
    <source>
        <dbReference type="ARBA" id="ARBA00022756"/>
    </source>
</evidence>
<name>A0AAX1MZW5_9BACT</name>
<gene>
    <name evidence="9" type="primary">bioC</name>
    <name evidence="9" type="ORF">KMW28_13575</name>
</gene>
<dbReference type="Proteomes" id="UP000678679">
    <property type="component" value="Chromosome 1"/>
</dbReference>
<dbReference type="PANTHER" id="PTHR13090">
    <property type="entry name" value="ARGININE-HYDROXYLASE NDUFAF5, MITOCHONDRIAL"/>
    <property type="match status" value="1"/>
</dbReference>
<keyword evidence="6" id="KW-0949">S-adenosyl-L-methionine</keyword>
<dbReference type="InterPro" id="IPR011814">
    <property type="entry name" value="BioC"/>
</dbReference>
<dbReference type="GO" id="GO:0102130">
    <property type="term" value="F:malonyl-CoA methyltransferase activity"/>
    <property type="evidence" value="ECO:0007669"/>
    <property type="project" value="UniProtKB-EC"/>
</dbReference>
<feature type="domain" description="Methyltransferase type 11" evidence="8">
    <location>
        <begin position="52"/>
        <end position="141"/>
    </location>
</feature>
<accession>A0AAX1MZW5</accession>
<evidence type="ECO:0000256" key="6">
    <source>
        <dbReference type="ARBA" id="ARBA00022691"/>
    </source>
</evidence>
<dbReference type="GO" id="GO:0009102">
    <property type="term" value="P:biotin biosynthetic process"/>
    <property type="evidence" value="ECO:0007669"/>
    <property type="project" value="UniProtKB-KW"/>
</dbReference>
<dbReference type="SUPFAM" id="SSF53335">
    <property type="entry name" value="S-adenosyl-L-methionine-dependent methyltransferases"/>
    <property type="match status" value="1"/>
</dbReference>
<comment type="catalytic activity">
    <reaction evidence="1">
        <text>malonyl-[ACP] + S-adenosyl-L-methionine = malonyl-[ACP] methyl ester + S-adenosyl-L-homocysteine</text>
        <dbReference type="Rhea" id="RHEA:17105"/>
        <dbReference type="Rhea" id="RHEA-COMP:9623"/>
        <dbReference type="Rhea" id="RHEA-COMP:9954"/>
        <dbReference type="ChEBI" id="CHEBI:57856"/>
        <dbReference type="ChEBI" id="CHEBI:59789"/>
        <dbReference type="ChEBI" id="CHEBI:78449"/>
        <dbReference type="ChEBI" id="CHEBI:78845"/>
        <dbReference type="EC" id="2.1.1.197"/>
    </reaction>
</comment>
<dbReference type="AlphaFoldDB" id="A0AAX1MZW5"/>
<keyword evidence="10" id="KW-1185">Reference proteome</keyword>
<keyword evidence="5 9" id="KW-0808">Transferase</keyword>
<keyword evidence="7" id="KW-0093">Biotin biosynthesis</keyword>
<evidence type="ECO:0000256" key="2">
    <source>
        <dbReference type="ARBA" id="ARBA00004746"/>
    </source>
</evidence>
<proteinExistence type="predicted"/>
<dbReference type="GO" id="GO:0032259">
    <property type="term" value="P:methylation"/>
    <property type="evidence" value="ECO:0007669"/>
    <property type="project" value="UniProtKB-KW"/>
</dbReference>
<dbReference type="NCBIfam" id="TIGR02072">
    <property type="entry name" value="BioC"/>
    <property type="match status" value="1"/>
</dbReference>
<dbReference type="Gene3D" id="3.40.50.150">
    <property type="entry name" value="Vaccinia Virus protein VP39"/>
    <property type="match status" value="1"/>
</dbReference>
<evidence type="ECO:0000259" key="8">
    <source>
        <dbReference type="Pfam" id="PF08241"/>
    </source>
</evidence>
<dbReference type="InterPro" id="IPR029063">
    <property type="entry name" value="SAM-dependent_MTases_sf"/>
</dbReference>
<organism evidence="9 10">
    <name type="scientific">Flammeovirga yaeyamensis</name>
    <dbReference type="NCBI Taxonomy" id="367791"/>
    <lineage>
        <taxon>Bacteria</taxon>
        <taxon>Pseudomonadati</taxon>
        <taxon>Bacteroidota</taxon>
        <taxon>Cytophagia</taxon>
        <taxon>Cytophagales</taxon>
        <taxon>Flammeovirgaceae</taxon>
        <taxon>Flammeovirga</taxon>
    </lineage>
</organism>
<evidence type="ECO:0000256" key="5">
    <source>
        <dbReference type="ARBA" id="ARBA00022679"/>
    </source>
</evidence>
<dbReference type="GO" id="GO:0010340">
    <property type="term" value="F:carboxyl-O-methyltransferase activity"/>
    <property type="evidence" value="ECO:0007669"/>
    <property type="project" value="InterPro"/>
</dbReference>
<dbReference type="PANTHER" id="PTHR13090:SF1">
    <property type="entry name" value="ARGININE-HYDROXYLASE NDUFAF5, MITOCHONDRIAL"/>
    <property type="match status" value="1"/>
</dbReference>
<dbReference type="InterPro" id="IPR050602">
    <property type="entry name" value="Malonyl-ACP_OMT"/>
</dbReference>
<sequence length="251" mass="29451">MLMIPLDKSQVQHRFGKNVESYVHEASIQKEICKELYYEIITHEITFNKAFEIGCGCGFLTDLLIDHVRQYEVNDLHRNCTHQLLDKHDHLKFREGDAESISFPSELNLICSASALQWMTDLDVLIEKVNQSLLPDGYFMFSTFGPDNFKQIKEITGNGLEYHELTHWEFLLEKHQFEVIKSWEWKKDLLFDKGTDVLRHIKKTGVNGMSSEKSVWNRNKLLKFNEAYNFYQTSGKVPLTYHPIFIIAKKK</sequence>
<evidence type="ECO:0000313" key="9">
    <source>
        <dbReference type="EMBL" id="QWG00681.1"/>
    </source>
</evidence>
<dbReference type="RefSeq" id="WP_169666197.1">
    <property type="nucleotide sequence ID" value="NZ_CP076132.1"/>
</dbReference>
<protein>
    <recommendedName>
        <fullName evidence="3">malonyl-[acyl-carrier protein] O-methyltransferase</fullName>
        <ecNumber evidence="3">2.1.1.197</ecNumber>
    </recommendedName>
</protein>
<evidence type="ECO:0000256" key="4">
    <source>
        <dbReference type="ARBA" id="ARBA00022603"/>
    </source>
</evidence>
<dbReference type="CDD" id="cd02440">
    <property type="entry name" value="AdoMet_MTases"/>
    <property type="match status" value="1"/>
</dbReference>
<dbReference type="EMBL" id="CP076132">
    <property type="protein sequence ID" value="QWG00681.1"/>
    <property type="molecule type" value="Genomic_DNA"/>
</dbReference>
<dbReference type="Pfam" id="PF08241">
    <property type="entry name" value="Methyltransf_11"/>
    <property type="match status" value="1"/>
</dbReference>
<evidence type="ECO:0000313" key="10">
    <source>
        <dbReference type="Proteomes" id="UP000678679"/>
    </source>
</evidence>